<reference evidence="2" key="1">
    <citation type="journal article" date="2023" name="Front. Plant Sci.">
        <title>Chromosomal-level genome assembly of Melastoma candidum provides insights into trichome evolution.</title>
        <authorList>
            <person name="Zhong Y."/>
            <person name="Wu W."/>
            <person name="Sun C."/>
            <person name="Zou P."/>
            <person name="Liu Y."/>
            <person name="Dai S."/>
            <person name="Zhou R."/>
        </authorList>
    </citation>
    <scope>NUCLEOTIDE SEQUENCE [LARGE SCALE GENOMIC DNA]</scope>
</reference>
<name>A0ACB9L349_9MYRT</name>
<evidence type="ECO:0000313" key="2">
    <source>
        <dbReference type="Proteomes" id="UP001057402"/>
    </source>
</evidence>
<evidence type="ECO:0000313" key="1">
    <source>
        <dbReference type="EMBL" id="KAI4303841.1"/>
    </source>
</evidence>
<dbReference type="Proteomes" id="UP001057402">
    <property type="component" value="Chromosome 12"/>
</dbReference>
<protein>
    <submittedName>
        <fullName evidence="1">Uncharacterized protein</fullName>
    </submittedName>
</protein>
<keyword evidence="2" id="KW-1185">Reference proteome</keyword>
<proteinExistence type="predicted"/>
<organism evidence="1 2">
    <name type="scientific">Melastoma candidum</name>
    <dbReference type="NCBI Taxonomy" id="119954"/>
    <lineage>
        <taxon>Eukaryota</taxon>
        <taxon>Viridiplantae</taxon>
        <taxon>Streptophyta</taxon>
        <taxon>Embryophyta</taxon>
        <taxon>Tracheophyta</taxon>
        <taxon>Spermatophyta</taxon>
        <taxon>Magnoliopsida</taxon>
        <taxon>eudicotyledons</taxon>
        <taxon>Gunneridae</taxon>
        <taxon>Pentapetalae</taxon>
        <taxon>rosids</taxon>
        <taxon>malvids</taxon>
        <taxon>Myrtales</taxon>
        <taxon>Melastomataceae</taxon>
        <taxon>Melastomatoideae</taxon>
        <taxon>Melastomateae</taxon>
        <taxon>Melastoma</taxon>
    </lineage>
</organism>
<gene>
    <name evidence="1" type="ORF">MLD38_039429</name>
</gene>
<accession>A0ACB9L349</accession>
<dbReference type="EMBL" id="CM042891">
    <property type="protein sequence ID" value="KAI4303841.1"/>
    <property type="molecule type" value="Genomic_DNA"/>
</dbReference>
<sequence>MDAGCFTTSCYFDELGRAFGSWHQVHSVEIAARGWKIMVWTRMWRLFPREHLVGEVGHPRSNAWGTSTFLLEQMAVPFPSNLSARPSSGESGTRPSTAGSDRANDPLQQLGDQILALRQLQAHIHPVKCRLCHCVLVVPKQGLGVHSCLVLRKLQLKFSWRGS</sequence>
<comment type="caution">
    <text evidence="1">The sequence shown here is derived from an EMBL/GenBank/DDBJ whole genome shotgun (WGS) entry which is preliminary data.</text>
</comment>